<comment type="caution">
    <text evidence="2">The sequence shown here is derived from an EMBL/GenBank/DDBJ whole genome shotgun (WGS) entry which is preliminary data.</text>
</comment>
<dbReference type="Gene3D" id="3.40.710.10">
    <property type="entry name" value="DD-peptidase/beta-lactamase superfamily"/>
    <property type="match status" value="1"/>
</dbReference>
<name>A0A2T1A183_9ACTN</name>
<organism evidence="2 3">
    <name type="scientific">Antricoccus suffuscus</name>
    <dbReference type="NCBI Taxonomy" id="1629062"/>
    <lineage>
        <taxon>Bacteria</taxon>
        <taxon>Bacillati</taxon>
        <taxon>Actinomycetota</taxon>
        <taxon>Actinomycetes</taxon>
        <taxon>Geodermatophilales</taxon>
        <taxon>Antricoccaceae</taxon>
        <taxon>Antricoccus</taxon>
    </lineage>
</organism>
<evidence type="ECO:0000259" key="1">
    <source>
        <dbReference type="Pfam" id="PF00144"/>
    </source>
</evidence>
<dbReference type="PANTHER" id="PTHR43283:SF3">
    <property type="entry name" value="BETA-LACTAMASE FAMILY PROTEIN (AFU_ORTHOLOGUE AFUA_5G07500)"/>
    <property type="match status" value="1"/>
</dbReference>
<dbReference type="InterPro" id="IPR012338">
    <property type="entry name" value="Beta-lactam/transpept-like"/>
</dbReference>
<dbReference type="InterPro" id="IPR050789">
    <property type="entry name" value="Diverse_Enzym_Activities"/>
</dbReference>
<reference evidence="2 3" key="1">
    <citation type="submission" date="2018-03" db="EMBL/GenBank/DDBJ databases">
        <title>Genomic Encyclopedia of Archaeal and Bacterial Type Strains, Phase II (KMG-II): from individual species to whole genera.</title>
        <authorList>
            <person name="Goeker M."/>
        </authorList>
    </citation>
    <scope>NUCLEOTIDE SEQUENCE [LARGE SCALE GENOMIC DNA]</scope>
    <source>
        <strain evidence="2 3">DSM 100065</strain>
    </source>
</reference>
<protein>
    <submittedName>
        <fullName evidence="2">CubicO group peptidase (Beta-lactamase class C family)</fullName>
    </submittedName>
</protein>
<dbReference type="Pfam" id="PF00144">
    <property type="entry name" value="Beta-lactamase"/>
    <property type="match status" value="1"/>
</dbReference>
<sequence length="365" mass="39581">MAIGIVADRDGVLYDGSAGVRSPGSDDRVDSNSLLRMASMTKIVTTVAALHAVEEGLLNLAAPVASYCPEFADLKVLEGFDGDTPRLRAPATQATVHQLITHTSGLGYDVWDGDLFRWAQITGTPSILERKRAVFATPLTSDPGTRWEYSLSTDWLGLVLEAVCGKPLDQVVRDRVTGPLGMDDTGFSPEELDMARAVPTHTLAGGKWVAAPLTTNPDAEFISGGGGLWSTPADYAKFQRMLLRGGELDGARILPETVVEQAFSNQIGDLSVPGTIPSYNLAASAPFDFGDGHKWGYGLLLNTATKPGHRRAWSGCWWGLINTHYWIDRDSGITASFYSQLLPFYTPEYVSALDDFEQAVYETYP</sequence>
<proteinExistence type="predicted"/>
<dbReference type="EMBL" id="PVUE01000006">
    <property type="protein sequence ID" value="PRZ42294.1"/>
    <property type="molecule type" value="Genomic_DNA"/>
</dbReference>
<dbReference type="AlphaFoldDB" id="A0A2T1A183"/>
<dbReference type="SUPFAM" id="SSF56601">
    <property type="entry name" value="beta-lactamase/transpeptidase-like"/>
    <property type="match status" value="1"/>
</dbReference>
<dbReference type="PANTHER" id="PTHR43283">
    <property type="entry name" value="BETA-LACTAMASE-RELATED"/>
    <property type="match status" value="1"/>
</dbReference>
<keyword evidence="3" id="KW-1185">Reference proteome</keyword>
<gene>
    <name evidence="2" type="ORF">CLV47_106166</name>
</gene>
<dbReference type="Proteomes" id="UP000237752">
    <property type="component" value="Unassembled WGS sequence"/>
</dbReference>
<dbReference type="InterPro" id="IPR001466">
    <property type="entry name" value="Beta-lactam-related"/>
</dbReference>
<accession>A0A2T1A183</accession>
<evidence type="ECO:0000313" key="3">
    <source>
        <dbReference type="Proteomes" id="UP000237752"/>
    </source>
</evidence>
<evidence type="ECO:0000313" key="2">
    <source>
        <dbReference type="EMBL" id="PRZ42294.1"/>
    </source>
</evidence>
<feature type="domain" description="Beta-lactamase-related" evidence="1">
    <location>
        <begin position="5"/>
        <end position="343"/>
    </location>
</feature>